<evidence type="ECO:0000313" key="1">
    <source>
        <dbReference type="EnsemblMetazoa" id="ENSAATROPP012062"/>
    </source>
</evidence>
<name>A0AAG5DL76_ANOAO</name>
<dbReference type="AlphaFoldDB" id="A0AAG5DL76"/>
<evidence type="ECO:0000313" key="2">
    <source>
        <dbReference type="Proteomes" id="UP000075880"/>
    </source>
</evidence>
<accession>A0AAG5DL76</accession>
<sequence>MKADQYIKLRADRKALYRGRNEASNNTRNFFTLSHCRFDQRTCVLCEDFI</sequence>
<protein>
    <submittedName>
        <fullName evidence="1">Uncharacterized protein</fullName>
    </submittedName>
</protein>
<dbReference type="EnsemblMetazoa" id="ENSAATROPT013268">
    <property type="protein sequence ID" value="ENSAATROPP012062"/>
    <property type="gene ID" value="ENSAATROPG010795"/>
</dbReference>
<dbReference type="Proteomes" id="UP000075880">
    <property type="component" value="Unassembled WGS sequence"/>
</dbReference>
<proteinExistence type="predicted"/>
<keyword evidence="2" id="KW-1185">Reference proteome</keyword>
<reference evidence="1" key="1">
    <citation type="submission" date="2024-04" db="UniProtKB">
        <authorList>
            <consortium name="EnsemblMetazoa"/>
        </authorList>
    </citation>
    <scope>IDENTIFICATION</scope>
    <source>
        <strain evidence="1">EBRO</strain>
    </source>
</reference>
<organism evidence="1 2">
    <name type="scientific">Anopheles atroparvus</name>
    <name type="common">European mosquito</name>
    <dbReference type="NCBI Taxonomy" id="41427"/>
    <lineage>
        <taxon>Eukaryota</taxon>
        <taxon>Metazoa</taxon>
        <taxon>Ecdysozoa</taxon>
        <taxon>Arthropoda</taxon>
        <taxon>Hexapoda</taxon>
        <taxon>Insecta</taxon>
        <taxon>Pterygota</taxon>
        <taxon>Neoptera</taxon>
        <taxon>Endopterygota</taxon>
        <taxon>Diptera</taxon>
        <taxon>Nematocera</taxon>
        <taxon>Culicoidea</taxon>
        <taxon>Culicidae</taxon>
        <taxon>Anophelinae</taxon>
        <taxon>Anopheles</taxon>
    </lineage>
</organism>